<comment type="pathway">
    <text evidence="2">Protein modification; protein glycosylation.</text>
</comment>
<evidence type="ECO:0000313" key="15">
    <source>
        <dbReference type="Proteomes" id="UP001146351"/>
    </source>
</evidence>
<dbReference type="Gene3D" id="3.90.550.50">
    <property type="match status" value="1"/>
</dbReference>
<comment type="subcellular location">
    <subcellularLocation>
        <location evidence="1">Membrane</location>
        <topology evidence="1">Single-pass type II membrane protein</topology>
    </subcellularLocation>
</comment>
<organism evidence="14 15">
    <name type="scientific">Penicillium capsulatum</name>
    <dbReference type="NCBI Taxonomy" id="69766"/>
    <lineage>
        <taxon>Eukaryota</taxon>
        <taxon>Fungi</taxon>
        <taxon>Dikarya</taxon>
        <taxon>Ascomycota</taxon>
        <taxon>Pezizomycotina</taxon>
        <taxon>Eurotiomycetes</taxon>
        <taxon>Eurotiomycetidae</taxon>
        <taxon>Eurotiales</taxon>
        <taxon>Aspergillaceae</taxon>
        <taxon>Penicillium</taxon>
    </lineage>
</organism>
<keyword evidence="11" id="KW-0472">Membrane</keyword>
<feature type="chain" id="PRO_5040823475" description="N-acetylgalactosaminide beta-1,3-galactosyltransferase" evidence="12">
    <location>
        <begin position="31"/>
        <end position="469"/>
    </location>
</feature>
<keyword evidence="5" id="KW-0328">Glycosyltransferase</keyword>
<keyword evidence="6" id="KW-0808">Transferase</keyword>
<keyword evidence="15" id="KW-1185">Reference proteome</keyword>
<dbReference type="GO" id="GO:0016263">
    <property type="term" value="F:glycoprotein-N-acetylgalactosamine 3-beta-galactosyltransferase activity"/>
    <property type="evidence" value="ECO:0007669"/>
    <property type="project" value="UniProtKB-EC"/>
</dbReference>
<evidence type="ECO:0000256" key="11">
    <source>
        <dbReference type="ARBA" id="ARBA00023136"/>
    </source>
</evidence>
<evidence type="ECO:0000256" key="7">
    <source>
        <dbReference type="ARBA" id="ARBA00022692"/>
    </source>
</evidence>
<evidence type="ECO:0000259" key="13">
    <source>
        <dbReference type="Pfam" id="PF02434"/>
    </source>
</evidence>
<keyword evidence="9" id="KW-0735">Signal-anchor</keyword>
<evidence type="ECO:0000256" key="12">
    <source>
        <dbReference type="SAM" id="SignalP"/>
    </source>
</evidence>
<evidence type="ECO:0000256" key="1">
    <source>
        <dbReference type="ARBA" id="ARBA00004606"/>
    </source>
</evidence>
<reference evidence="14" key="1">
    <citation type="submission" date="2022-11" db="EMBL/GenBank/DDBJ databases">
        <authorList>
            <person name="Petersen C."/>
        </authorList>
    </citation>
    <scope>NUCLEOTIDE SEQUENCE</scope>
    <source>
        <strain evidence="14">IBT 21917</strain>
    </source>
</reference>
<dbReference type="PANTHER" id="PTHR23033:SF47">
    <property type="entry name" value="APPLE DOMAIN-CONTAINING PROTEIN-RELATED"/>
    <property type="match status" value="1"/>
</dbReference>
<dbReference type="Pfam" id="PF02434">
    <property type="entry name" value="Fringe"/>
    <property type="match status" value="1"/>
</dbReference>
<proteinExistence type="inferred from homology"/>
<sequence length="469" mass="53115">MVTLPARYGRWMPILAPMALLVLIIHLNSSFGTDSAEFTAETEFNTKHAQGGKFVPIPPAPCPSLPGIDDVLVVVKTGITEAREKVPVHVRTTLRCIPHKLVVSDFEEEIDGLRTHDVFRNASEKLRAHQDFALYNRAREGGRAALLDQDNKKVANGPSGMMDNPGWKLDKWKFLPMMQEARQYRPEARWYVFIEADTYAFWPNLLAWLEHFDSSKNLYLGNQMQIGENLFAHGGSGFVLSHGAMHAVADYHAKHVEEWEERTNIEWAGDCVLGIALRKIGIELTWSWPHVTRESIWQQDALGDGFGVKQWCHPAVTFHHMTPSDVERLWEFDERWFGKVSSLAPRAGLVLQDHANSSSQQNNTLLTYSDIFRNFVRPKLTERAEDWDNGSEDLVQKAEPMTIYECAEHCAKKPLCRQYSLSPDGRCKTSEWAMRGLASPGTQSGTMLWRVDAAVESSGLCPEPIWVTQ</sequence>
<feature type="signal peptide" evidence="12">
    <location>
        <begin position="1"/>
        <end position="30"/>
    </location>
</feature>
<keyword evidence="7" id="KW-0812">Transmembrane</keyword>
<dbReference type="OrthoDB" id="414175at2759"/>
<evidence type="ECO:0000256" key="5">
    <source>
        <dbReference type="ARBA" id="ARBA00022676"/>
    </source>
</evidence>
<dbReference type="InterPro" id="IPR003378">
    <property type="entry name" value="Fringe-like_glycosylTrfase"/>
</dbReference>
<dbReference type="GO" id="GO:0016020">
    <property type="term" value="C:membrane"/>
    <property type="evidence" value="ECO:0007669"/>
    <property type="project" value="UniProtKB-SubCell"/>
</dbReference>
<comment type="similarity">
    <text evidence="3">Belongs to the glycosyltransferase 31 family. Beta3-Gal-T subfamily.</text>
</comment>
<evidence type="ECO:0000256" key="9">
    <source>
        <dbReference type="ARBA" id="ARBA00022968"/>
    </source>
</evidence>
<dbReference type="Proteomes" id="UP001146351">
    <property type="component" value="Unassembled WGS sequence"/>
</dbReference>
<keyword evidence="10" id="KW-1133">Transmembrane helix</keyword>
<gene>
    <name evidence="14" type="ORF">N7492_006299</name>
</gene>
<evidence type="ECO:0000256" key="3">
    <source>
        <dbReference type="ARBA" id="ARBA00006462"/>
    </source>
</evidence>
<comment type="caution">
    <text evidence="14">The sequence shown here is derived from an EMBL/GenBank/DDBJ whole genome shotgun (WGS) entry which is preliminary data.</text>
</comment>
<dbReference type="EMBL" id="JAPQKO010000004">
    <property type="protein sequence ID" value="KAJ5166003.1"/>
    <property type="molecule type" value="Genomic_DNA"/>
</dbReference>
<accession>A0A9W9I3M1</accession>
<evidence type="ECO:0000313" key="14">
    <source>
        <dbReference type="EMBL" id="KAJ5166003.1"/>
    </source>
</evidence>
<evidence type="ECO:0000256" key="4">
    <source>
        <dbReference type="ARBA" id="ARBA00012557"/>
    </source>
</evidence>
<reference evidence="14" key="2">
    <citation type="journal article" date="2023" name="IMA Fungus">
        <title>Comparative genomic study of the Penicillium genus elucidates a diverse pangenome and 15 lateral gene transfer events.</title>
        <authorList>
            <person name="Petersen C."/>
            <person name="Sorensen T."/>
            <person name="Nielsen M.R."/>
            <person name="Sondergaard T.E."/>
            <person name="Sorensen J.L."/>
            <person name="Fitzpatrick D.A."/>
            <person name="Frisvad J.C."/>
            <person name="Nielsen K.L."/>
        </authorList>
    </citation>
    <scope>NUCLEOTIDE SEQUENCE</scope>
    <source>
        <strain evidence="14">IBT 21917</strain>
    </source>
</reference>
<dbReference type="AlphaFoldDB" id="A0A9W9I3M1"/>
<protein>
    <recommendedName>
        <fullName evidence="4">N-acetylgalactosaminide beta-1,3-galactosyltransferase</fullName>
        <ecNumber evidence="4">2.4.1.122</ecNumber>
    </recommendedName>
</protein>
<dbReference type="GO" id="GO:0000166">
    <property type="term" value="F:nucleotide binding"/>
    <property type="evidence" value="ECO:0007669"/>
    <property type="project" value="UniProtKB-KW"/>
</dbReference>
<name>A0A9W9I3M1_9EURO</name>
<keyword evidence="12" id="KW-0732">Signal</keyword>
<dbReference type="InterPro" id="IPR026050">
    <property type="entry name" value="C1GALT1/C1GALT1_chp1"/>
</dbReference>
<dbReference type="PANTHER" id="PTHR23033">
    <property type="entry name" value="BETA1,3-GALACTOSYLTRANSFERASE"/>
    <property type="match status" value="1"/>
</dbReference>
<evidence type="ECO:0000256" key="8">
    <source>
        <dbReference type="ARBA" id="ARBA00022741"/>
    </source>
</evidence>
<evidence type="ECO:0000256" key="6">
    <source>
        <dbReference type="ARBA" id="ARBA00022679"/>
    </source>
</evidence>
<feature type="domain" description="Fringe-like glycosyltransferase" evidence="13">
    <location>
        <begin position="182"/>
        <end position="296"/>
    </location>
</feature>
<keyword evidence="8" id="KW-0547">Nucleotide-binding</keyword>
<evidence type="ECO:0000256" key="10">
    <source>
        <dbReference type="ARBA" id="ARBA00022989"/>
    </source>
</evidence>
<dbReference type="EC" id="2.4.1.122" evidence="4"/>
<evidence type="ECO:0000256" key="2">
    <source>
        <dbReference type="ARBA" id="ARBA00004922"/>
    </source>
</evidence>